<evidence type="ECO:0000313" key="3">
    <source>
        <dbReference type="Proteomes" id="UP000231143"/>
    </source>
</evidence>
<protein>
    <submittedName>
        <fullName evidence="2">Uncharacterized protein</fullName>
    </submittedName>
</protein>
<dbReference type="EMBL" id="PCTT01000010">
    <property type="protein sequence ID" value="PIP87335.1"/>
    <property type="molecule type" value="Genomic_DNA"/>
</dbReference>
<keyword evidence="1" id="KW-1133">Transmembrane helix</keyword>
<sequence length="75" mass="7730">MKRAFLLVFFIVLSVVAVGIVPVVAADTVGRALILAMAPQNPAWAPVIALNAVLALTLGAVGIVMAVAEGCDRHH</sequence>
<evidence type="ECO:0000313" key="2">
    <source>
        <dbReference type="EMBL" id="PIP87335.1"/>
    </source>
</evidence>
<keyword evidence="1" id="KW-0472">Membrane</keyword>
<evidence type="ECO:0000256" key="1">
    <source>
        <dbReference type="SAM" id="Phobius"/>
    </source>
</evidence>
<reference evidence="2 3" key="1">
    <citation type="submission" date="2017-09" db="EMBL/GenBank/DDBJ databases">
        <title>Depth-based differentiation of microbial function through sediment-hosted aquifers and enrichment of novel symbionts in the deep terrestrial subsurface.</title>
        <authorList>
            <person name="Probst A.J."/>
            <person name="Ladd B."/>
            <person name="Jarett J.K."/>
            <person name="Geller-Mcgrath D.E."/>
            <person name="Sieber C.M."/>
            <person name="Emerson J.B."/>
            <person name="Anantharaman K."/>
            <person name="Thomas B.C."/>
            <person name="Malmstrom R."/>
            <person name="Stieglmeier M."/>
            <person name="Klingl A."/>
            <person name="Woyke T."/>
            <person name="Ryan C.M."/>
            <person name="Banfield J.F."/>
        </authorList>
    </citation>
    <scope>NUCLEOTIDE SEQUENCE [LARGE SCALE GENOMIC DNA]</scope>
    <source>
        <strain evidence="2">CG22_combo_CG10-13_8_21_14_all_36_13</strain>
    </source>
</reference>
<gene>
    <name evidence="2" type="ORF">COW81_00760</name>
</gene>
<dbReference type="AlphaFoldDB" id="A0A2H0DYT4"/>
<proteinExistence type="predicted"/>
<keyword evidence="1" id="KW-0812">Transmembrane</keyword>
<organism evidence="2 3">
    <name type="scientific">Candidatus Campbellbacteria bacterium CG22_combo_CG10-13_8_21_14_all_36_13</name>
    <dbReference type="NCBI Taxonomy" id="1974529"/>
    <lineage>
        <taxon>Bacteria</taxon>
        <taxon>Candidatus Campbelliibacteriota</taxon>
    </lineage>
</organism>
<feature type="transmembrane region" description="Helical" evidence="1">
    <location>
        <begin position="44"/>
        <end position="68"/>
    </location>
</feature>
<name>A0A2H0DYT4_9BACT</name>
<comment type="caution">
    <text evidence="2">The sequence shown here is derived from an EMBL/GenBank/DDBJ whole genome shotgun (WGS) entry which is preliminary data.</text>
</comment>
<dbReference type="Proteomes" id="UP000231143">
    <property type="component" value="Unassembled WGS sequence"/>
</dbReference>
<accession>A0A2H0DYT4</accession>